<organism evidence="4 5">
    <name type="scientific">Talaromyces rugulosus</name>
    <name type="common">Penicillium rugulosum</name>
    <dbReference type="NCBI Taxonomy" id="121627"/>
    <lineage>
        <taxon>Eukaryota</taxon>
        <taxon>Fungi</taxon>
        <taxon>Dikarya</taxon>
        <taxon>Ascomycota</taxon>
        <taxon>Pezizomycotina</taxon>
        <taxon>Eurotiomycetes</taxon>
        <taxon>Eurotiomycetidae</taxon>
        <taxon>Eurotiales</taxon>
        <taxon>Trichocomaceae</taxon>
        <taxon>Talaromyces</taxon>
        <taxon>Talaromyces sect. Islandici</taxon>
    </lineage>
</organism>
<evidence type="ECO:0000256" key="2">
    <source>
        <dbReference type="SAM" id="MobiDB-lite"/>
    </source>
</evidence>
<keyword evidence="3" id="KW-0812">Transmembrane</keyword>
<accession>A0A7H8R8Y0</accession>
<comment type="similarity">
    <text evidence="1">Belongs to the glycosyltransferase 32 family.</text>
</comment>
<dbReference type="Proteomes" id="UP000509510">
    <property type="component" value="Chromosome V"/>
</dbReference>
<feature type="region of interest" description="Disordered" evidence="2">
    <location>
        <begin position="41"/>
        <end position="98"/>
    </location>
</feature>
<sequence length="409" mass="46190">MLAPLLKSGRFLRLVAIVTPLLLVLLYILHVNWEPLHRSLGTTQAPQSSKPSSVPVSNSEETTARPISSFSPKPDSSDADYYDSRPPSSPSTNNIQNENSPLYKTAILGIPDKVWQSSKTNQLEKNQLEWVYTWTEKNPYHRQELLTDESAVTFVRAKFSATRPDLVELYESIPIPILRADLLRYLMVLADGGIWSDLDATCEKEVSEWVPEEYRDKPIDMIVGLEFDMEWHGEGTQVASQFCNWVFAARPSSRHLQAVVDAVADTLRKIAADNNVPMQKLELEMLSDVVDVTGPKIMTVWVLKSLSKALDRPIDDREFHHIKQPKLIGDLLIMPGNSFAAAQNGHPDDQSDELVSHHYWGSWKDADKEAKEHKKKLQEEAKQKEEEEAKKKEEAAKQAEAQNQADGVV</sequence>
<keyword evidence="5" id="KW-1185">Reference proteome</keyword>
<dbReference type="InterPro" id="IPR029044">
    <property type="entry name" value="Nucleotide-diphossugar_trans"/>
</dbReference>
<dbReference type="InterPro" id="IPR039367">
    <property type="entry name" value="Och1-like"/>
</dbReference>
<dbReference type="GO" id="GO:0000136">
    <property type="term" value="C:mannan polymerase complex"/>
    <property type="evidence" value="ECO:0007669"/>
    <property type="project" value="TreeGrafter"/>
</dbReference>
<feature type="transmembrane region" description="Helical" evidence="3">
    <location>
        <begin position="12"/>
        <end position="33"/>
    </location>
</feature>
<dbReference type="EMBL" id="CP055902">
    <property type="protein sequence ID" value="QKX62870.1"/>
    <property type="molecule type" value="Genomic_DNA"/>
</dbReference>
<evidence type="ECO:0000313" key="4">
    <source>
        <dbReference type="EMBL" id="QKX62870.1"/>
    </source>
</evidence>
<keyword evidence="3" id="KW-0472">Membrane</keyword>
<feature type="compositionally biased region" description="Basic and acidic residues" evidence="2">
    <location>
        <begin position="366"/>
        <end position="397"/>
    </location>
</feature>
<protein>
    <submittedName>
        <fullName evidence="4">Uncharacterized protein</fullName>
    </submittedName>
</protein>
<dbReference type="AlphaFoldDB" id="A0A7H8R8Y0"/>
<name>A0A7H8R8Y0_TALRU</name>
<evidence type="ECO:0000313" key="5">
    <source>
        <dbReference type="Proteomes" id="UP000509510"/>
    </source>
</evidence>
<dbReference type="KEGG" id="trg:TRUGW13939_10035"/>
<feature type="compositionally biased region" description="Low complexity" evidence="2">
    <location>
        <begin position="48"/>
        <end position="59"/>
    </location>
</feature>
<keyword evidence="3" id="KW-1133">Transmembrane helix</keyword>
<dbReference type="Pfam" id="PF04488">
    <property type="entry name" value="Gly_transf_sug"/>
    <property type="match status" value="1"/>
</dbReference>
<dbReference type="GeneID" id="55997516"/>
<proteinExistence type="inferred from homology"/>
<dbReference type="GO" id="GO:0006487">
    <property type="term" value="P:protein N-linked glycosylation"/>
    <property type="evidence" value="ECO:0007669"/>
    <property type="project" value="TreeGrafter"/>
</dbReference>
<gene>
    <name evidence="4" type="ORF">TRUGW13939_10035</name>
</gene>
<dbReference type="InterPro" id="IPR007577">
    <property type="entry name" value="GlycoTrfase_DXD_sugar-bd_CS"/>
</dbReference>
<dbReference type="PANTHER" id="PTHR31834:SF8">
    <property type="entry name" value="TRANSFERASE, PUTATIVE (AFU_ORTHOLOGUE AFUA_6G14040)-RELATED"/>
    <property type="match status" value="1"/>
</dbReference>
<evidence type="ECO:0000256" key="1">
    <source>
        <dbReference type="ARBA" id="ARBA00009003"/>
    </source>
</evidence>
<dbReference type="OrthoDB" id="409543at2759"/>
<evidence type="ECO:0000256" key="3">
    <source>
        <dbReference type="SAM" id="Phobius"/>
    </source>
</evidence>
<feature type="region of interest" description="Disordered" evidence="2">
    <location>
        <begin position="366"/>
        <end position="409"/>
    </location>
</feature>
<reference evidence="5" key="1">
    <citation type="submission" date="2020-06" db="EMBL/GenBank/DDBJ databases">
        <title>A chromosome-scale genome assembly of Talaromyces rugulosus W13939.</title>
        <authorList>
            <person name="Wang B."/>
            <person name="Guo L."/>
            <person name="Ye K."/>
            <person name="Wang L."/>
        </authorList>
    </citation>
    <scope>NUCLEOTIDE SEQUENCE [LARGE SCALE GENOMIC DNA]</scope>
    <source>
        <strain evidence="5">W13939</strain>
    </source>
</reference>
<dbReference type="SUPFAM" id="SSF53448">
    <property type="entry name" value="Nucleotide-diphospho-sugar transferases"/>
    <property type="match status" value="1"/>
</dbReference>
<dbReference type="RefSeq" id="XP_035349044.1">
    <property type="nucleotide sequence ID" value="XM_035493151.1"/>
</dbReference>
<dbReference type="Gene3D" id="3.90.550.20">
    <property type="match status" value="1"/>
</dbReference>
<dbReference type="GO" id="GO:0000009">
    <property type="term" value="F:alpha-1,6-mannosyltransferase activity"/>
    <property type="evidence" value="ECO:0007669"/>
    <property type="project" value="InterPro"/>
</dbReference>
<feature type="compositionally biased region" description="Low complexity" evidence="2">
    <location>
        <begin position="398"/>
        <end position="409"/>
    </location>
</feature>
<dbReference type="PANTHER" id="PTHR31834">
    <property type="entry name" value="INITIATION-SPECIFIC ALPHA-1,6-MANNOSYLTRANSFERASE"/>
    <property type="match status" value="1"/>
</dbReference>